<feature type="domain" description="Ap4A phosphorylase 1/2 N-terminal" evidence="2">
    <location>
        <begin position="86"/>
        <end position="171"/>
    </location>
</feature>
<dbReference type="InterPro" id="IPR043171">
    <property type="entry name" value="Ap4A_phos1/2-like"/>
</dbReference>
<dbReference type="InterPro" id="IPR036265">
    <property type="entry name" value="HIT-like_sf"/>
</dbReference>
<evidence type="ECO:0000313" key="4">
    <source>
        <dbReference type="Proteomes" id="UP000799429"/>
    </source>
</evidence>
<dbReference type="InterPro" id="IPR019200">
    <property type="entry name" value="ATP_adenylylTrfase_C"/>
</dbReference>
<dbReference type="GO" id="GO:0009117">
    <property type="term" value="P:nucleotide metabolic process"/>
    <property type="evidence" value="ECO:0007669"/>
    <property type="project" value="InterPro"/>
</dbReference>
<dbReference type="PANTHER" id="PTHR38420">
    <property type="entry name" value="AP-4-A PHOSPHORYLASE II"/>
    <property type="match status" value="1"/>
</dbReference>
<sequence>MVLTVDYDSILLKFDSLAAQGVINYSPPNILHLVDGGYPFEFRISHSLLGKPQAEEELKSPEKTLPDAVDSRPVCFGPGSDIANSHPDLLITTVRDTHLLVINKFPLFRPHLLLLTADSYRRQHEPLSLQDIDAAWTVLNSLKSPHYAMFNCTVVAGASRDHKHLHIIPMPDPKSGFCFFPDTDQVKPENVPFRYSLKYFSEQHSEKTITASDLFEVYEGLLKQTRELLGLLDENPICSHNVMLTKEWIISIPRRNIQYHGATANTAGMMGSVWLMKETQLDHLKELGPSIMLSQLGLAARAEE</sequence>
<dbReference type="Proteomes" id="UP000799429">
    <property type="component" value="Unassembled WGS sequence"/>
</dbReference>
<accession>A0A9P4S4X0</accession>
<protein>
    <submittedName>
        <fullName evidence="3">Phosphorylase</fullName>
    </submittedName>
</protein>
<dbReference type="InterPro" id="IPR045759">
    <property type="entry name" value="Ap4A_phos1/2_N"/>
</dbReference>
<evidence type="ECO:0000313" key="3">
    <source>
        <dbReference type="EMBL" id="KAF2835312.1"/>
    </source>
</evidence>
<dbReference type="GO" id="GO:0003877">
    <property type="term" value="F:ATP:ADP adenylyltransferase activity"/>
    <property type="evidence" value="ECO:0007669"/>
    <property type="project" value="InterPro"/>
</dbReference>
<dbReference type="AlphaFoldDB" id="A0A9P4S4X0"/>
<dbReference type="Gene3D" id="3.30.428.70">
    <property type="match status" value="1"/>
</dbReference>
<name>A0A9P4S4X0_9PEZI</name>
<organism evidence="3 4">
    <name type="scientific">Patellaria atrata CBS 101060</name>
    <dbReference type="NCBI Taxonomy" id="1346257"/>
    <lineage>
        <taxon>Eukaryota</taxon>
        <taxon>Fungi</taxon>
        <taxon>Dikarya</taxon>
        <taxon>Ascomycota</taxon>
        <taxon>Pezizomycotina</taxon>
        <taxon>Dothideomycetes</taxon>
        <taxon>Dothideomycetes incertae sedis</taxon>
        <taxon>Patellariales</taxon>
        <taxon>Patellariaceae</taxon>
        <taxon>Patellaria</taxon>
    </lineage>
</organism>
<proteinExistence type="predicted"/>
<dbReference type="Pfam" id="PF19327">
    <property type="entry name" value="Ap4A_phos_N"/>
    <property type="match status" value="1"/>
</dbReference>
<dbReference type="PANTHER" id="PTHR38420:SF1">
    <property type="entry name" value="PUTATIVE (AFU_ORTHOLOGUE AFUA_5G14690)-RELATED"/>
    <property type="match status" value="1"/>
</dbReference>
<reference evidence="3" key="1">
    <citation type="journal article" date="2020" name="Stud. Mycol.">
        <title>101 Dothideomycetes genomes: a test case for predicting lifestyles and emergence of pathogens.</title>
        <authorList>
            <person name="Haridas S."/>
            <person name="Albert R."/>
            <person name="Binder M."/>
            <person name="Bloem J."/>
            <person name="Labutti K."/>
            <person name="Salamov A."/>
            <person name="Andreopoulos B."/>
            <person name="Baker S."/>
            <person name="Barry K."/>
            <person name="Bills G."/>
            <person name="Bluhm B."/>
            <person name="Cannon C."/>
            <person name="Castanera R."/>
            <person name="Culley D."/>
            <person name="Daum C."/>
            <person name="Ezra D."/>
            <person name="Gonzalez J."/>
            <person name="Henrissat B."/>
            <person name="Kuo A."/>
            <person name="Liang C."/>
            <person name="Lipzen A."/>
            <person name="Lutzoni F."/>
            <person name="Magnuson J."/>
            <person name="Mondo S."/>
            <person name="Nolan M."/>
            <person name="Ohm R."/>
            <person name="Pangilinan J."/>
            <person name="Park H.-J."/>
            <person name="Ramirez L."/>
            <person name="Alfaro M."/>
            <person name="Sun H."/>
            <person name="Tritt A."/>
            <person name="Yoshinaga Y."/>
            <person name="Zwiers L.-H."/>
            <person name="Turgeon B."/>
            <person name="Goodwin S."/>
            <person name="Spatafora J."/>
            <person name="Crous P."/>
            <person name="Grigoriev I."/>
        </authorList>
    </citation>
    <scope>NUCLEOTIDE SEQUENCE</scope>
    <source>
        <strain evidence="3">CBS 101060</strain>
    </source>
</reference>
<gene>
    <name evidence="3" type="ORF">M501DRAFT_999366</name>
</gene>
<dbReference type="EMBL" id="MU006110">
    <property type="protein sequence ID" value="KAF2835312.1"/>
    <property type="molecule type" value="Genomic_DNA"/>
</dbReference>
<keyword evidence="4" id="KW-1185">Reference proteome</keyword>
<dbReference type="SUPFAM" id="SSF54197">
    <property type="entry name" value="HIT-like"/>
    <property type="match status" value="1"/>
</dbReference>
<comment type="caution">
    <text evidence="3">The sequence shown here is derived from an EMBL/GenBank/DDBJ whole genome shotgun (WGS) entry which is preliminary data.</text>
</comment>
<dbReference type="InterPro" id="IPR009163">
    <property type="entry name" value="Ap4A_phos1/2"/>
</dbReference>
<evidence type="ECO:0000259" key="2">
    <source>
        <dbReference type="Pfam" id="PF19327"/>
    </source>
</evidence>
<dbReference type="Pfam" id="PF09830">
    <property type="entry name" value="ATP_transf"/>
    <property type="match status" value="1"/>
</dbReference>
<dbReference type="GO" id="GO:0005524">
    <property type="term" value="F:ATP binding"/>
    <property type="evidence" value="ECO:0007669"/>
    <property type="project" value="InterPro"/>
</dbReference>
<feature type="domain" description="ATP adenylyltransferase C-terminal" evidence="1">
    <location>
        <begin position="190"/>
        <end position="298"/>
    </location>
</feature>
<dbReference type="OrthoDB" id="10267950at2759"/>
<evidence type="ECO:0000259" key="1">
    <source>
        <dbReference type="Pfam" id="PF09830"/>
    </source>
</evidence>